<sequence>MEGLVKKIKGIRNEMIGLSIVLMLAGIFMILFPNTSGNIICRGVGAVLCIWGVVRLVAYFRNNEILGSFGLVQGVALAGFGLYILIRPGIIEVFLTTVFAIIIIVDGILKLQYALDFRKLDAGGWWIEAVCAAVMIILGIVVLFNPFATVAAVMLFIGVVFVFEGAWDLASILYISKIAKEFNK</sequence>
<accession>A0ABV1H634</accession>
<feature type="transmembrane region" description="Helical" evidence="1">
    <location>
        <begin position="15"/>
        <end position="33"/>
    </location>
</feature>
<dbReference type="PANTHER" id="PTHR34989:SF1">
    <property type="entry name" value="PROTEIN HDED"/>
    <property type="match status" value="1"/>
</dbReference>
<feature type="transmembrane region" description="Helical" evidence="1">
    <location>
        <begin position="90"/>
        <end position="111"/>
    </location>
</feature>
<dbReference type="InterPro" id="IPR005325">
    <property type="entry name" value="DUF308_memb"/>
</dbReference>
<feature type="transmembrane region" description="Helical" evidence="1">
    <location>
        <begin position="123"/>
        <end position="144"/>
    </location>
</feature>
<evidence type="ECO:0000313" key="3">
    <source>
        <dbReference type="Proteomes" id="UP001546774"/>
    </source>
</evidence>
<organism evidence="2 3">
    <name type="scientific">Lachnospira intestinalis</name>
    <dbReference type="NCBI Taxonomy" id="3133158"/>
    <lineage>
        <taxon>Bacteria</taxon>
        <taxon>Bacillati</taxon>
        <taxon>Bacillota</taxon>
        <taxon>Clostridia</taxon>
        <taxon>Lachnospirales</taxon>
        <taxon>Lachnospiraceae</taxon>
        <taxon>Lachnospira</taxon>
    </lineage>
</organism>
<dbReference type="PANTHER" id="PTHR34989">
    <property type="entry name" value="PROTEIN HDED"/>
    <property type="match status" value="1"/>
</dbReference>
<comment type="caution">
    <text evidence="2">The sequence shown here is derived from an EMBL/GenBank/DDBJ whole genome shotgun (WGS) entry which is preliminary data.</text>
</comment>
<dbReference type="InterPro" id="IPR052712">
    <property type="entry name" value="Acid_resist_chaperone_HdeD"/>
</dbReference>
<dbReference type="Proteomes" id="UP001546774">
    <property type="component" value="Unassembled WGS sequence"/>
</dbReference>
<reference evidence="2" key="1">
    <citation type="submission" date="2024-03" db="EMBL/GenBank/DDBJ databases">
        <title>Human intestinal bacterial collection.</title>
        <authorList>
            <person name="Pauvert C."/>
            <person name="Hitch T.C.A."/>
            <person name="Clavel T."/>
        </authorList>
    </citation>
    <scope>NUCLEOTIDE SEQUENCE [LARGE SCALE GENOMIC DNA]</scope>
    <source>
        <strain evidence="2">CLA-AA-H89B</strain>
    </source>
</reference>
<proteinExistence type="predicted"/>
<gene>
    <name evidence="2" type="ORF">WMO37_07860</name>
</gene>
<protein>
    <submittedName>
        <fullName evidence="2">DUF308 domain-containing protein</fullName>
    </submittedName>
</protein>
<dbReference type="EMBL" id="JBBMFS010000005">
    <property type="protein sequence ID" value="MEQ2554935.1"/>
    <property type="molecule type" value="Genomic_DNA"/>
</dbReference>
<keyword evidence="3" id="KW-1185">Reference proteome</keyword>
<evidence type="ECO:0000256" key="1">
    <source>
        <dbReference type="SAM" id="Phobius"/>
    </source>
</evidence>
<keyword evidence="1" id="KW-1133">Transmembrane helix</keyword>
<feature type="transmembrane region" description="Helical" evidence="1">
    <location>
        <begin position="39"/>
        <end position="58"/>
    </location>
</feature>
<keyword evidence="1" id="KW-0812">Transmembrane</keyword>
<name>A0ABV1H634_9FIRM</name>
<feature type="transmembrane region" description="Helical" evidence="1">
    <location>
        <begin position="65"/>
        <end position="84"/>
    </location>
</feature>
<keyword evidence="1" id="KW-0472">Membrane</keyword>
<feature type="transmembrane region" description="Helical" evidence="1">
    <location>
        <begin position="150"/>
        <end position="175"/>
    </location>
</feature>
<dbReference type="Pfam" id="PF03729">
    <property type="entry name" value="DUF308"/>
    <property type="match status" value="3"/>
</dbReference>
<evidence type="ECO:0000313" key="2">
    <source>
        <dbReference type="EMBL" id="MEQ2554935.1"/>
    </source>
</evidence>